<dbReference type="Gene3D" id="2.160.20.80">
    <property type="entry name" value="E3 ubiquitin-protein ligase SopA"/>
    <property type="match status" value="1"/>
</dbReference>
<dbReference type="EMBL" id="SGJB01000006">
    <property type="protein sequence ID" value="TQQ84882.1"/>
    <property type="molecule type" value="Genomic_DNA"/>
</dbReference>
<evidence type="ECO:0000313" key="1">
    <source>
        <dbReference type="EMBL" id="TQQ84882.1"/>
    </source>
</evidence>
<dbReference type="OrthoDB" id="268207at2"/>
<gene>
    <name evidence="1" type="ORF">EXD82_04470</name>
</gene>
<dbReference type="PANTHER" id="PTHR42999:SF1">
    <property type="entry name" value="PENTAPEPTIDE REPEAT-CONTAINING PROTEIN"/>
    <property type="match status" value="1"/>
</dbReference>
<protein>
    <submittedName>
        <fullName evidence="1">Pentapeptide repeat-containing protein</fullName>
    </submittedName>
</protein>
<dbReference type="PANTHER" id="PTHR42999">
    <property type="entry name" value="ANTIBIOTIC RESISTANCE PROTEIN MCBG"/>
    <property type="match status" value="1"/>
</dbReference>
<dbReference type="InterPro" id="IPR052949">
    <property type="entry name" value="PA_immunity-related"/>
</dbReference>
<sequence>MVYEDKIIKEKKLYGENIEDIEFIDCKFENCVFEDCTLKNCIFNECRFINCSISSIKSESTGIRETEFVSCNIIGINMANFVSEGQIFEPIKSISDCFLKYCTFSGMNFVKYDFSGNIFNECIFDECNIRSGKFNGCNLKSTQYINSNLMKCDFRESTGYEIDINTNMLKDAKFSFPEVVSLLDSLEIKIY</sequence>
<dbReference type="SUPFAM" id="SSF141571">
    <property type="entry name" value="Pentapeptide repeat-like"/>
    <property type="match status" value="1"/>
</dbReference>
<organism evidence="1 2">
    <name type="scientific">Peptacetobacter hominis</name>
    <dbReference type="NCBI Taxonomy" id="2743610"/>
    <lineage>
        <taxon>Bacteria</taxon>
        <taxon>Bacillati</taxon>
        <taxon>Bacillota</taxon>
        <taxon>Clostridia</taxon>
        <taxon>Peptostreptococcales</taxon>
        <taxon>Peptostreptococcaceae</taxon>
        <taxon>Peptacetobacter</taxon>
    </lineage>
</organism>
<keyword evidence="2" id="KW-1185">Reference proteome</keyword>
<dbReference type="AlphaFoldDB" id="A0A544QW09"/>
<dbReference type="Proteomes" id="UP000317863">
    <property type="component" value="Unassembled WGS sequence"/>
</dbReference>
<reference evidence="1 2" key="1">
    <citation type="submission" date="2019-02" db="EMBL/GenBank/DDBJ databases">
        <title>Peptostreptococcaceae bacterium ZHW00191 nov., a new bacterium isolated from the human gut.</title>
        <authorList>
            <person name="Zhou H.-W."/>
            <person name="Chen X.-J."/>
        </authorList>
    </citation>
    <scope>NUCLEOTIDE SEQUENCE [LARGE SCALE GENOMIC DNA]</scope>
    <source>
        <strain evidence="1 2">ZHW00191</strain>
    </source>
</reference>
<name>A0A544QW09_9FIRM</name>
<accession>A0A544QW09</accession>
<proteinExistence type="predicted"/>
<dbReference type="RefSeq" id="WP_142535712.1">
    <property type="nucleotide sequence ID" value="NZ_SGJB01000006.1"/>
</dbReference>
<dbReference type="InterPro" id="IPR001646">
    <property type="entry name" value="5peptide_repeat"/>
</dbReference>
<dbReference type="Pfam" id="PF13599">
    <property type="entry name" value="Pentapeptide_4"/>
    <property type="match status" value="1"/>
</dbReference>
<comment type="caution">
    <text evidence="1">The sequence shown here is derived from an EMBL/GenBank/DDBJ whole genome shotgun (WGS) entry which is preliminary data.</text>
</comment>
<evidence type="ECO:0000313" key="2">
    <source>
        <dbReference type="Proteomes" id="UP000317863"/>
    </source>
</evidence>